<name>A0A8S5SW88_9CAUD</name>
<sequence>MSDVVEVEGLSAVIGEILDEYEDEVKEKTAEASKKAAAYTIRMLKATSPRKSGDYAGGWKQKSYRGGLRLVYNDKKPQLTYLLNNGHTIRNGVGTYGYYQGDGHITKAEAAGNAKFVEEVKKLL</sequence>
<proteinExistence type="predicted"/>
<accession>A0A8S5SW88</accession>
<reference evidence="1" key="1">
    <citation type="journal article" date="2021" name="Proc. Natl. Acad. Sci. U.S.A.">
        <title>A Catalog of Tens of Thousands of Viruses from Human Metagenomes Reveals Hidden Associations with Chronic Diseases.</title>
        <authorList>
            <person name="Tisza M.J."/>
            <person name="Buck C.B."/>
        </authorList>
    </citation>
    <scope>NUCLEOTIDE SEQUENCE</scope>
    <source>
        <strain evidence="1">CtBTH15</strain>
    </source>
</reference>
<protein>
    <submittedName>
        <fullName evidence="1">Putative tail component</fullName>
    </submittedName>
</protein>
<dbReference type="EMBL" id="BK032685">
    <property type="protein sequence ID" value="DAF55035.1"/>
    <property type="molecule type" value="Genomic_DNA"/>
</dbReference>
<organism evidence="1">
    <name type="scientific">Myoviridae sp. ctBTH15</name>
    <dbReference type="NCBI Taxonomy" id="2827666"/>
    <lineage>
        <taxon>Viruses</taxon>
        <taxon>Duplodnaviria</taxon>
        <taxon>Heunggongvirae</taxon>
        <taxon>Uroviricota</taxon>
        <taxon>Caudoviricetes</taxon>
    </lineage>
</organism>
<evidence type="ECO:0000313" key="1">
    <source>
        <dbReference type="EMBL" id="DAF55035.1"/>
    </source>
</evidence>